<evidence type="ECO:0000313" key="3">
    <source>
        <dbReference type="Proteomes" id="UP000231056"/>
    </source>
</evidence>
<dbReference type="Proteomes" id="UP000231056">
    <property type="component" value="Unassembled WGS sequence"/>
</dbReference>
<dbReference type="Pfam" id="PF14082">
    <property type="entry name" value="SduA_C"/>
    <property type="match status" value="1"/>
</dbReference>
<feature type="domain" description="Shedu protein SduA C-terminal" evidence="1">
    <location>
        <begin position="189"/>
        <end position="343"/>
    </location>
</feature>
<dbReference type="InterPro" id="IPR025359">
    <property type="entry name" value="SduA_C"/>
</dbReference>
<organism evidence="2 3">
    <name type="scientific">Candidatus Roizmanbacteria bacterium CG11_big_fil_rev_8_21_14_0_20_36_8</name>
    <dbReference type="NCBI Taxonomy" id="1974856"/>
    <lineage>
        <taxon>Bacteria</taxon>
        <taxon>Candidatus Roizmaniibacteriota</taxon>
    </lineage>
</organism>
<evidence type="ECO:0000313" key="2">
    <source>
        <dbReference type="EMBL" id="PIQ73561.1"/>
    </source>
</evidence>
<protein>
    <recommendedName>
        <fullName evidence="1">Shedu protein SduA C-terminal domain-containing protein</fullName>
    </recommendedName>
</protein>
<gene>
    <name evidence="2" type="ORF">COV58_01880</name>
</gene>
<dbReference type="EMBL" id="PCVM01000044">
    <property type="protein sequence ID" value="PIQ73561.1"/>
    <property type="molecule type" value="Genomic_DNA"/>
</dbReference>
<comment type="caution">
    <text evidence="2">The sequence shown here is derived from an EMBL/GenBank/DDBJ whole genome shotgun (WGS) entry which is preliminary data.</text>
</comment>
<reference evidence="2 3" key="1">
    <citation type="submission" date="2017-09" db="EMBL/GenBank/DDBJ databases">
        <title>Depth-based differentiation of microbial function through sediment-hosted aquifers and enrichment of novel symbionts in the deep terrestrial subsurface.</title>
        <authorList>
            <person name="Probst A.J."/>
            <person name="Ladd B."/>
            <person name="Jarett J.K."/>
            <person name="Geller-Mcgrath D.E."/>
            <person name="Sieber C.M."/>
            <person name="Emerson J.B."/>
            <person name="Anantharaman K."/>
            <person name="Thomas B.C."/>
            <person name="Malmstrom R."/>
            <person name="Stieglmeier M."/>
            <person name="Klingl A."/>
            <person name="Woyke T."/>
            <person name="Ryan C.M."/>
            <person name="Banfield J.F."/>
        </authorList>
    </citation>
    <scope>NUCLEOTIDE SEQUENCE [LARGE SCALE GENOMIC DNA]</scope>
    <source>
        <strain evidence="2">CG11_big_fil_rev_8_21_14_0_20_36_8</strain>
    </source>
</reference>
<accession>A0A2M6IUE4</accession>
<evidence type="ECO:0000259" key="1">
    <source>
        <dbReference type="Pfam" id="PF14082"/>
    </source>
</evidence>
<dbReference type="AlphaFoldDB" id="A0A2M6IUE4"/>
<name>A0A2M6IUE4_9BACT</name>
<sequence>MNYFDLTKANIEDLIIEKVDNFDCLIKDGQQTYDGFILAKSPTGSVLTLCDISFHKSNIDNKYQPRLVFRKSDISLVDKTTKSGATHIRIPFHTGQDGYREFWKMISFLYKFKDLIDVGDFGDTFQIVVTSQNSAHYISELLKKGYSEDVWQALVETNPDLATKLSLSIIYESRKSVIDEMEKKLEQDENEEYWQKTLAKNRWIFGNSYIGIIGERRTNILSTLDHPLITEDGYLEIVEIKKPSFPFWKKTKDGKNYLYRGKYLVPNTELQSAIAQGSNYIYETEKDMDSKTWAENHDGIYPLKPKCLIVHGRSNDWEALESQSYRLLNDRLHGISIITFDHLVLRAKQTLELFKPVK</sequence>
<proteinExistence type="predicted"/>